<dbReference type="AlphaFoldDB" id="A0A5N7C4K7"/>
<name>A0A5N7C4K7_PETAA</name>
<evidence type="ECO:0000256" key="1">
    <source>
        <dbReference type="SAM" id="Phobius"/>
    </source>
</evidence>
<dbReference type="Proteomes" id="UP000326877">
    <property type="component" value="Unassembled WGS sequence"/>
</dbReference>
<keyword evidence="1" id="KW-0472">Membrane</keyword>
<keyword evidence="1" id="KW-1133">Transmembrane helix</keyword>
<feature type="transmembrane region" description="Helical" evidence="1">
    <location>
        <begin position="70"/>
        <end position="89"/>
    </location>
</feature>
<dbReference type="EMBL" id="ML735271">
    <property type="protein sequence ID" value="KAE8389031.1"/>
    <property type="molecule type" value="Genomic_DNA"/>
</dbReference>
<proteinExistence type="predicted"/>
<organism evidence="2">
    <name type="scientific">Petromyces alliaceus</name>
    <name type="common">Aspergillus alliaceus</name>
    <dbReference type="NCBI Taxonomy" id="209559"/>
    <lineage>
        <taxon>Eukaryota</taxon>
        <taxon>Fungi</taxon>
        <taxon>Dikarya</taxon>
        <taxon>Ascomycota</taxon>
        <taxon>Pezizomycotina</taxon>
        <taxon>Eurotiomycetes</taxon>
        <taxon>Eurotiomycetidae</taxon>
        <taxon>Eurotiales</taxon>
        <taxon>Aspergillaceae</taxon>
        <taxon>Aspergillus</taxon>
        <taxon>Aspergillus subgen. Circumdati</taxon>
    </lineage>
</organism>
<evidence type="ECO:0000313" key="2">
    <source>
        <dbReference type="EMBL" id="KAE8389031.1"/>
    </source>
</evidence>
<sequence>MKRGWGRPNDPRSWLAPGTRIIMAEAVKLRDHLRTPDCLAKHMVPWPTFPNGAIGWHPIRLRLQANRSRSGGLVALVGVLLVSCATLHAH</sequence>
<keyword evidence="1" id="KW-0812">Transmembrane</keyword>
<reference evidence="2" key="1">
    <citation type="submission" date="2019-04" db="EMBL/GenBank/DDBJ databases">
        <title>Friends and foes A comparative genomics studyof 23 Aspergillus species from section Flavi.</title>
        <authorList>
            <consortium name="DOE Joint Genome Institute"/>
            <person name="Kjaerbolling I."/>
            <person name="Vesth T."/>
            <person name="Frisvad J.C."/>
            <person name="Nybo J.L."/>
            <person name="Theobald S."/>
            <person name="Kildgaard S."/>
            <person name="Isbrandt T."/>
            <person name="Kuo A."/>
            <person name="Sato A."/>
            <person name="Lyhne E.K."/>
            <person name="Kogle M.E."/>
            <person name="Wiebenga A."/>
            <person name="Kun R.S."/>
            <person name="Lubbers R.J."/>
            <person name="Makela M.R."/>
            <person name="Barry K."/>
            <person name="Chovatia M."/>
            <person name="Clum A."/>
            <person name="Daum C."/>
            <person name="Haridas S."/>
            <person name="He G."/>
            <person name="LaButti K."/>
            <person name="Lipzen A."/>
            <person name="Mondo S."/>
            <person name="Riley R."/>
            <person name="Salamov A."/>
            <person name="Simmons B.A."/>
            <person name="Magnuson J.K."/>
            <person name="Henrissat B."/>
            <person name="Mortensen U.H."/>
            <person name="Larsen T.O."/>
            <person name="Devries R.P."/>
            <person name="Grigoriev I.V."/>
            <person name="Machida M."/>
            <person name="Baker S.E."/>
            <person name="Andersen M.R."/>
        </authorList>
    </citation>
    <scope>NUCLEOTIDE SEQUENCE [LARGE SCALE GENOMIC DNA]</scope>
    <source>
        <strain evidence="2">IBT 14317</strain>
    </source>
</reference>
<gene>
    <name evidence="2" type="ORF">BDV23DRAFT_157946</name>
</gene>
<accession>A0A5N7C4K7</accession>
<protein>
    <submittedName>
        <fullName evidence="2">Uncharacterized protein</fullName>
    </submittedName>
</protein>